<name>A0ABQ7K097_9FUNG</name>
<feature type="compositionally biased region" description="Basic and acidic residues" evidence="1">
    <location>
        <begin position="1"/>
        <end position="11"/>
    </location>
</feature>
<evidence type="ECO:0000313" key="2">
    <source>
        <dbReference type="EMBL" id="KAG0288024.1"/>
    </source>
</evidence>
<protein>
    <recommendedName>
        <fullName evidence="4">Homeobox domain-containing protein</fullName>
    </recommendedName>
</protein>
<evidence type="ECO:0000256" key="1">
    <source>
        <dbReference type="SAM" id="MobiDB-lite"/>
    </source>
</evidence>
<keyword evidence="3" id="KW-1185">Reference proteome</keyword>
<dbReference type="EMBL" id="JAAAIM010000440">
    <property type="protein sequence ID" value="KAG0288024.1"/>
    <property type="molecule type" value="Genomic_DNA"/>
</dbReference>
<evidence type="ECO:0000313" key="3">
    <source>
        <dbReference type="Proteomes" id="UP001194696"/>
    </source>
</evidence>
<feature type="region of interest" description="Disordered" evidence="1">
    <location>
        <begin position="1"/>
        <end position="30"/>
    </location>
</feature>
<proteinExistence type="predicted"/>
<accession>A0ABQ7K097</accession>
<dbReference type="Proteomes" id="UP001194696">
    <property type="component" value="Unassembled WGS sequence"/>
</dbReference>
<reference evidence="2 3" key="1">
    <citation type="journal article" date="2020" name="Fungal Divers.">
        <title>Resolving the Mortierellaceae phylogeny through synthesis of multi-gene phylogenetics and phylogenomics.</title>
        <authorList>
            <person name="Vandepol N."/>
            <person name="Liber J."/>
            <person name="Desiro A."/>
            <person name="Na H."/>
            <person name="Kennedy M."/>
            <person name="Barry K."/>
            <person name="Grigoriev I.V."/>
            <person name="Miller A.N."/>
            <person name="O'Donnell K."/>
            <person name="Stajich J.E."/>
            <person name="Bonito G."/>
        </authorList>
    </citation>
    <scope>NUCLEOTIDE SEQUENCE [LARGE SCALE GENOMIC DNA]</scope>
    <source>
        <strain evidence="2 3">AD045</strain>
    </source>
</reference>
<evidence type="ECO:0008006" key="4">
    <source>
        <dbReference type="Google" id="ProtNLM"/>
    </source>
</evidence>
<feature type="region of interest" description="Disordered" evidence="1">
    <location>
        <begin position="268"/>
        <end position="300"/>
    </location>
</feature>
<organism evidence="2 3">
    <name type="scientific">Linnemannia gamsii</name>
    <dbReference type="NCBI Taxonomy" id="64522"/>
    <lineage>
        <taxon>Eukaryota</taxon>
        <taxon>Fungi</taxon>
        <taxon>Fungi incertae sedis</taxon>
        <taxon>Mucoromycota</taxon>
        <taxon>Mortierellomycotina</taxon>
        <taxon>Mortierellomycetes</taxon>
        <taxon>Mortierellales</taxon>
        <taxon>Mortierellaceae</taxon>
        <taxon>Linnemannia</taxon>
    </lineage>
</organism>
<feature type="compositionally biased region" description="Low complexity" evidence="1">
    <location>
        <begin position="13"/>
        <end position="28"/>
    </location>
</feature>
<feature type="region of interest" description="Disordered" evidence="1">
    <location>
        <begin position="75"/>
        <end position="99"/>
    </location>
</feature>
<sequence length="300" mass="32286">MSNNTDQKDPHVSIAIASTQTSPTTSPTKAFKSLSHLTTHPDIVDSNTVQDDLHNTTTTTASLPALPQAALYLNPSHTGISSKPAARPQRRNSSSAFQEVDIANLSDPLIVTSFFTSRRHSSHYSSSTESGFVVESPTMDSQPYEFEMQRFNAYDGSKPAAVKVVTTIFPASTTTSTTSETTITTEAKASGNSFFTGWMTIPPSLAGRPKLSQDQEDYIRREYERGPVPLMWAKNDDIENQVASAPALDAAALSSWFGNWSFRRSSASSTASADTIDAPPSAAVAPSPSNSGRRETSQAR</sequence>
<feature type="compositionally biased region" description="Low complexity" evidence="1">
    <location>
        <begin position="268"/>
        <end position="291"/>
    </location>
</feature>
<gene>
    <name evidence="2" type="ORF">BGZ96_008143</name>
</gene>
<comment type="caution">
    <text evidence="2">The sequence shown here is derived from an EMBL/GenBank/DDBJ whole genome shotgun (WGS) entry which is preliminary data.</text>
</comment>